<sequence length="195" mass="21891">MTLQGYQKEIKLTCEPVDIATVNHSKVAVSLFDSTIRIMNIETWKWDDFSFSDENTIGGLAFYENQIFSRVGGVGYLIIDLSGKVQQTVTIEGSNMPYVSVSQDKLYSARWDTGEIFCFDLQGKTNWKFENKSLVNPPNGIATDMEGNAYVTGSFSNNVIFISSDGTDTKEIISSSENLKIQLQLTMTRKQTDYL</sequence>
<dbReference type="Gene3D" id="2.120.10.30">
    <property type="entry name" value="TolB, C-terminal domain"/>
    <property type="match status" value="1"/>
</dbReference>
<evidence type="ECO:0000313" key="1">
    <source>
        <dbReference type="EMBL" id="CAG2194643.1"/>
    </source>
</evidence>
<dbReference type="EMBL" id="CAJPWZ010000488">
    <property type="protein sequence ID" value="CAG2194643.1"/>
    <property type="molecule type" value="Genomic_DNA"/>
</dbReference>
<dbReference type="Pfam" id="PF06739">
    <property type="entry name" value="SBBP"/>
    <property type="match status" value="1"/>
</dbReference>
<name>A0A8S3QLU0_MYTED</name>
<organism evidence="1 2">
    <name type="scientific">Mytilus edulis</name>
    <name type="common">Blue mussel</name>
    <dbReference type="NCBI Taxonomy" id="6550"/>
    <lineage>
        <taxon>Eukaryota</taxon>
        <taxon>Metazoa</taxon>
        <taxon>Spiralia</taxon>
        <taxon>Lophotrochozoa</taxon>
        <taxon>Mollusca</taxon>
        <taxon>Bivalvia</taxon>
        <taxon>Autobranchia</taxon>
        <taxon>Pteriomorphia</taxon>
        <taxon>Mytilida</taxon>
        <taxon>Mytiloidea</taxon>
        <taxon>Mytilidae</taxon>
        <taxon>Mytilinae</taxon>
        <taxon>Mytilus</taxon>
    </lineage>
</organism>
<dbReference type="Proteomes" id="UP000683360">
    <property type="component" value="Unassembled WGS sequence"/>
</dbReference>
<gene>
    <name evidence="1" type="ORF">MEDL_9675</name>
</gene>
<proteinExistence type="predicted"/>
<evidence type="ECO:0008006" key="3">
    <source>
        <dbReference type="Google" id="ProtNLM"/>
    </source>
</evidence>
<accession>A0A8S3QLU0</accession>
<protein>
    <recommendedName>
        <fullName evidence="3">SMP-30/Gluconolactonase/LRE-like region domain-containing protein</fullName>
    </recommendedName>
</protein>
<dbReference type="OrthoDB" id="6119439at2759"/>
<comment type="caution">
    <text evidence="1">The sequence shown here is derived from an EMBL/GenBank/DDBJ whole genome shotgun (WGS) entry which is preliminary data.</text>
</comment>
<dbReference type="InterPro" id="IPR011042">
    <property type="entry name" value="6-blade_b-propeller_TolB-like"/>
</dbReference>
<reference evidence="1" key="1">
    <citation type="submission" date="2021-03" db="EMBL/GenBank/DDBJ databases">
        <authorList>
            <person name="Bekaert M."/>
        </authorList>
    </citation>
    <scope>NUCLEOTIDE SEQUENCE</scope>
</reference>
<dbReference type="InterPro" id="IPR010620">
    <property type="entry name" value="SBBP_repeat"/>
</dbReference>
<dbReference type="AlphaFoldDB" id="A0A8S3QLU0"/>
<evidence type="ECO:0000313" key="2">
    <source>
        <dbReference type="Proteomes" id="UP000683360"/>
    </source>
</evidence>
<dbReference type="SUPFAM" id="SSF101898">
    <property type="entry name" value="NHL repeat"/>
    <property type="match status" value="1"/>
</dbReference>
<keyword evidence="2" id="KW-1185">Reference proteome</keyword>